<sequence>MNNNTDTPIVKILGWEARNNNALSQLGHIPGDIAHPSTFSFPVLYK</sequence>
<dbReference type="Proteomes" id="UP001171945">
    <property type="component" value="Unassembled WGS sequence"/>
</dbReference>
<gene>
    <name evidence="1" type="ORF">QUF54_04965</name>
</gene>
<accession>A0ABT7VSZ9</accession>
<name>A0ABT7VSZ9_9GAMM</name>
<keyword evidence="2" id="KW-1185">Reference proteome</keyword>
<organism evidence="1 2">
    <name type="scientific">Candidatus Marithioploca araucensis</name>
    <dbReference type="NCBI Taxonomy" id="70273"/>
    <lineage>
        <taxon>Bacteria</taxon>
        <taxon>Pseudomonadati</taxon>
        <taxon>Pseudomonadota</taxon>
        <taxon>Gammaproteobacteria</taxon>
        <taxon>Thiotrichales</taxon>
        <taxon>Thiotrichaceae</taxon>
        <taxon>Candidatus Marithioploca</taxon>
    </lineage>
</organism>
<protein>
    <submittedName>
        <fullName evidence="1">Uncharacterized protein</fullName>
    </submittedName>
</protein>
<proteinExistence type="predicted"/>
<evidence type="ECO:0000313" key="1">
    <source>
        <dbReference type="EMBL" id="MDM8562688.1"/>
    </source>
</evidence>
<reference evidence="1" key="1">
    <citation type="submission" date="2023-06" db="EMBL/GenBank/DDBJ databases">
        <title>Uncultivated large filamentous bacteria from sulfidic sediments reveal new species and different genomic features in energy metabolism and defense.</title>
        <authorList>
            <person name="Fonseca A."/>
        </authorList>
    </citation>
    <scope>NUCLEOTIDE SEQUENCE</scope>
    <source>
        <strain evidence="1">HSG4</strain>
    </source>
</reference>
<dbReference type="EMBL" id="JAUCGM010000250">
    <property type="protein sequence ID" value="MDM8562688.1"/>
    <property type="molecule type" value="Genomic_DNA"/>
</dbReference>
<comment type="caution">
    <text evidence="1">The sequence shown here is derived from an EMBL/GenBank/DDBJ whole genome shotgun (WGS) entry which is preliminary data.</text>
</comment>
<evidence type="ECO:0000313" key="2">
    <source>
        <dbReference type="Proteomes" id="UP001171945"/>
    </source>
</evidence>